<dbReference type="InterPro" id="IPR047676">
    <property type="entry name" value="FxLYD_dom"/>
</dbReference>
<dbReference type="NCBIfam" id="NF038353">
    <property type="entry name" value="FxLYD_dom"/>
    <property type="match status" value="1"/>
</dbReference>
<feature type="region of interest" description="Disordered" evidence="1">
    <location>
        <begin position="179"/>
        <end position="200"/>
    </location>
</feature>
<feature type="region of interest" description="Disordered" evidence="1">
    <location>
        <begin position="21"/>
        <end position="56"/>
    </location>
</feature>
<keyword evidence="3" id="KW-1185">Reference proteome</keyword>
<dbReference type="EMBL" id="JAMQOS010000001">
    <property type="protein sequence ID" value="MDS0280832.1"/>
    <property type="molecule type" value="Genomic_DNA"/>
</dbReference>
<evidence type="ECO:0000313" key="2">
    <source>
        <dbReference type="EMBL" id="MDS0280832.1"/>
    </source>
</evidence>
<evidence type="ECO:0000256" key="1">
    <source>
        <dbReference type="SAM" id="MobiDB-lite"/>
    </source>
</evidence>
<sequence>MERRKLLQTTGAAVAGVSLAGCIGDDQGSGGGGEPTDDGDDEVAQGGPDQDSWFNLKGEVANDSNDQLRFTRVDLAQVAGGDGGTTGTATSGTGTDDGVFGSGNAVAAVTGTLENTANQPFEDVQVTATLYDQNDPIGQFFDSTEARNKDYLREDKQWQFTIVFEDADVDKATRYTVKADGDLADSDGTSTGNTSGVRDA</sequence>
<name>A0ABU2FKJ3_9EURY</name>
<feature type="region of interest" description="Disordered" evidence="1">
    <location>
        <begin position="78"/>
        <end position="99"/>
    </location>
</feature>
<dbReference type="RefSeq" id="WP_310898679.1">
    <property type="nucleotide sequence ID" value="NZ_JAMQOS010000001.1"/>
</dbReference>
<feature type="compositionally biased region" description="Polar residues" evidence="1">
    <location>
        <begin position="187"/>
        <end position="200"/>
    </location>
</feature>
<protein>
    <submittedName>
        <fullName evidence="2">FxLYD domain-containing protein</fullName>
    </submittedName>
</protein>
<comment type="caution">
    <text evidence="2">The sequence shown here is derived from an EMBL/GenBank/DDBJ whole genome shotgun (WGS) entry which is preliminary data.</text>
</comment>
<proteinExistence type="predicted"/>
<accession>A0ABU2FKJ3</accession>
<dbReference type="Proteomes" id="UP001268864">
    <property type="component" value="Unassembled WGS sequence"/>
</dbReference>
<organism evidence="2 3">
    <name type="scientific">Haloarcula onubensis</name>
    <dbReference type="NCBI Taxonomy" id="2950539"/>
    <lineage>
        <taxon>Archaea</taxon>
        <taxon>Methanobacteriati</taxon>
        <taxon>Methanobacteriota</taxon>
        <taxon>Stenosarchaea group</taxon>
        <taxon>Halobacteria</taxon>
        <taxon>Halobacteriales</taxon>
        <taxon>Haloarculaceae</taxon>
        <taxon>Haloarcula</taxon>
    </lineage>
</organism>
<evidence type="ECO:0000313" key="3">
    <source>
        <dbReference type="Proteomes" id="UP001268864"/>
    </source>
</evidence>
<reference evidence="2 3" key="1">
    <citation type="submission" date="2022-06" db="EMBL/GenBank/DDBJ databases">
        <title>Halomicroarcula sp. a new haloarchaeum isolate from saline soil.</title>
        <authorList>
            <person name="Strakova D."/>
            <person name="Galisteo C."/>
            <person name="Sanchez-Porro C."/>
            <person name="Ventosa A."/>
        </authorList>
    </citation>
    <scope>NUCLEOTIDE SEQUENCE [LARGE SCALE GENOMIC DNA]</scope>
    <source>
        <strain evidence="2 3">S3CR25-11</strain>
    </source>
</reference>
<gene>
    <name evidence="2" type="ORF">NDI86_01775</name>
</gene>
<dbReference type="PROSITE" id="PS51257">
    <property type="entry name" value="PROKAR_LIPOPROTEIN"/>
    <property type="match status" value="1"/>
</dbReference>
<feature type="compositionally biased region" description="Low complexity" evidence="1">
    <location>
        <begin position="87"/>
        <end position="98"/>
    </location>
</feature>